<dbReference type="PROSITE" id="PS00519">
    <property type="entry name" value="HTH_ASNC_1"/>
    <property type="match status" value="1"/>
</dbReference>
<feature type="domain" description="HTH asnC-type" evidence="4">
    <location>
        <begin position="3"/>
        <end position="64"/>
    </location>
</feature>
<dbReference type="PROSITE" id="PS50956">
    <property type="entry name" value="HTH_ASNC_2"/>
    <property type="match status" value="1"/>
</dbReference>
<dbReference type="SUPFAM" id="SSF46785">
    <property type="entry name" value="Winged helix' DNA-binding domain"/>
    <property type="match status" value="1"/>
</dbReference>
<dbReference type="InterPro" id="IPR000485">
    <property type="entry name" value="AsnC-type_HTH_dom"/>
</dbReference>
<dbReference type="InterPro" id="IPR036388">
    <property type="entry name" value="WH-like_DNA-bd_sf"/>
</dbReference>
<proteinExistence type="predicted"/>
<dbReference type="InterPro" id="IPR011991">
    <property type="entry name" value="ArsR-like_HTH"/>
</dbReference>
<dbReference type="PRINTS" id="PR00033">
    <property type="entry name" value="HTHASNC"/>
</dbReference>
<dbReference type="InterPro" id="IPR019888">
    <property type="entry name" value="Tscrpt_reg_AsnC-like"/>
</dbReference>
<dbReference type="RefSeq" id="WP_328985565.1">
    <property type="nucleotide sequence ID" value="NZ_CP121472.1"/>
</dbReference>
<evidence type="ECO:0000256" key="3">
    <source>
        <dbReference type="ARBA" id="ARBA00023163"/>
    </source>
</evidence>
<accession>A0ABZ0SK73</accession>
<dbReference type="SUPFAM" id="SSF54909">
    <property type="entry name" value="Dimeric alpha+beta barrel"/>
    <property type="match status" value="1"/>
</dbReference>
<evidence type="ECO:0000256" key="2">
    <source>
        <dbReference type="ARBA" id="ARBA00023125"/>
    </source>
</evidence>
<organism evidence="5 6">
    <name type="scientific">Thiorhodovibrio winogradskyi</name>
    <dbReference type="NCBI Taxonomy" id="77007"/>
    <lineage>
        <taxon>Bacteria</taxon>
        <taxon>Pseudomonadati</taxon>
        <taxon>Pseudomonadota</taxon>
        <taxon>Gammaproteobacteria</taxon>
        <taxon>Chromatiales</taxon>
        <taxon>Chromatiaceae</taxon>
        <taxon>Thiorhodovibrio</taxon>
    </lineage>
</organism>
<reference evidence="5 6" key="1">
    <citation type="journal article" date="2023" name="Microorganisms">
        <title>Thiorhodovibrio frisius and Trv. litoralis spp. nov., Two Novel Members from a Clade of Fastidious Purple Sulfur Bacteria That Exhibit Unique Red-Shifted Light-Harvesting Capabilities.</title>
        <authorList>
            <person name="Methner A."/>
            <person name="Kuzyk S.B."/>
            <person name="Petersen J."/>
            <person name="Bauer S."/>
            <person name="Brinkmann H."/>
            <person name="Sichau K."/>
            <person name="Wanner G."/>
            <person name="Wolf J."/>
            <person name="Neumann-Schaal M."/>
            <person name="Henke P."/>
            <person name="Tank M."/>
            <person name="Sproer C."/>
            <person name="Bunk B."/>
            <person name="Overmann J."/>
        </authorList>
    </citation>
    <scope>NUCLEOTIDE SEQUENCE [LARGE SCALE GENOMIC DNA]</scope>
    <source>
        <strain evidence="5 6">DSM 6702</strain>
    </source>
</reference>
<dbReference type="PANTHER" id="PTHR30154">
    <property type="entry name" value="LEUCINE-RESPONSIVE REGULATORY PROTEIN"/>
    <property type="match status" value="1"/>
</dbReference>
<evidence type="ECO:0000256" key="1">
    <source>
        <dbReference type="ARBA" id="ARBA00023015"/>
    </source>
</evidence>
<dbReference type="Proteomes" id="UP001432180">
    <property type="component" value="Chromosome"/>
</dbReference>
<keyword evidence="6" id="KW-1185">Reference proteome</keyword>
<dbReference type="Pfam" id="PF01037">
    <property type="entry name" value="AsnC_trans_reg"/>
    <property type="match status" value="1"/>
</dbReference>
<keyword evidence="2" id="KW-0238">DNA-binding</keyword>
<evidence type="ECO:0000313" key="6">
    <source>
        <dbReference type="Proteomes" id="UP001432180"/>
    </source>
</evidence>
<dbReference type="SMART" id="SM00344">
    <property type="entry name" value="HTH_ASNC"/>
    <property type="match status" value="1"/>
</dbReference>
<dbReference type="InterPro" id="IPR019887">
    <property type="entry name" value="Tscrpt_reg_AsnC/Lrp_C"/>
</dbReference>
<dbReference type="CDD" id="cd00090">
    <property type="entry name" value="HTH_ARSR"/>
    <property type="match status" value="1"/>
</dbReference>
<dbReference type="Gene3D" id="3.30.70.920">
    <property type="match status" value="1"/>
</dbReference>
<dbReference type="InterPro" id="IPR019885">
    <property type="entry name" value="Tscrpt_reg_HTH_AsnC-type_CS"/>
</dbReference>
<protein>
    <submittedName>
        <fullName evidence="5">Leucine-responsive regulatory protein</fullName>
    </submittedName>
</protein>
<dbReference type="Gene3D" id="1.10.10.10">
    <property type="entry name" value="Winged helix-like DNA-binding domain superfamily/Winged helix DNA-binding domain"/>
    <property type="match status" value="1"/>
</dbReference>
<dbReference type="Pfam" id="PF13412">
    <property type="entry name" value="HTH_24"/>
    <property type="match status" value="1"/>
</dbReference>
<dbReference type="PANTHER" id="PTHR30154:SF34">
    <property type="entry name" value="TRANSCRIPTIONAL REGULATOR AZLB"/>
    <property type="match status" value="1"/>
</dbReference>
<dbReference type="InterPro" id="IPR036390">
    <property type="entry name" value="WH_DNA-bd_sf"/>
</dbReference>
<evidence type="ECO:0000259" key="4">
    <source>
        <dbReference type="PROSITE" id="PS50956"/>
    </source>
</evidence>
<sequence>MSIDHYDKRILAELQGDGRISNQELADRIGLSPSPCLRRVRALEERGIIAGYRALLNARALGLDLIAFINIAMDRHTPERFANFDAAVAGWPEVLECSLITGRDADYQLKVLVRDMDAYQDLLLRKITRIEGVSGVHSSFVLRQVVERTALPLESIRLEAGT</sequence>
<keyword evidence="1" id="KW-0805">Transcription regulation</keyword>
<dbReference type="InterPro" id="IPR011008">
    <property type="entry name" value="Dimeric_a/b-barrel"/>
</dbReference>
<gene>
    <name evidence="5" type="primary">lrp</name>
    <name evidence="5" type="ORF">Thiowin_04961</name>
</gene>
<keyword evidence="3" id="KW-0804">Transcription</keyword>
<name>A0ABZ0SK73_9GAMM</name>
<dbReference type="EMBL" id="CP121472">
    <property type="protein sequence ID" value="WPL19816.1"/>
    <property type="molecule type" value="Genomic_DNA"/>
</dbReference>
<evidence type="ECO:0000313" key="5">
    <source>
        <dbReference type="EMBL" id="WPL19816.1"/>
    </source>
</evidence>